<comment type="caution">
    <text evidence="1">The sequence shown here is derived from an EMBL/GenBank/DDBJ whole genome shotgun (WGS) entry which is preliminary data.</text>
</comment>
<reference evidence="1" key="1">
    <citation type="journal article" date="2020" name="mSystems">
        <title>Genome- and Community-Level Interaction Insights into Carbon Utilization and Element Cycling Functions of Hydrothermarchaeota in Hydrothermal Sediment.</title>
        <authorList>
            <person name="Zhou Z."/>
            <person name="Liu Y."/>
            <person name="Xu W."/>
            <person name="Pan J."/>
            <person name="Luo Z.H."/>
            <person name="Li M."/>
        </authorList>
    </citation>
    <scope>NUCLEOTIDE SEQUENCE [LARGE SCALE GENOMIC DNA]</scope>
    <source>
        <strain evidence="1">SpSt-914</strain>
    </source>
</reference>
<accession>A0A7V3PTC1</accession>
<dbReference type="EMBL" id="DTMZ01000068">
    <property type="protein sequence ID" value="HGD13033.1"/>
    <property type="molecule type" value="Genomic_DNA"/>
</dbReference>
<proteinExistence type="predicted"/>
<evidence type="ECO:0000313" key="1">
    <source>
        <dbReference type="EMBL" id="HGD13033.1"/>
    </source>
</evidence>
<gene>
    <name evidence="1" type="ORF">ENX16_03005</name>
</gene>
<organism evidence="1">
    <name type="scientific">candidate division WOR-3 bacterium</name>
    <dbReference type="NCBI Taxonomy" id="2052148"/>
    <lineage>
        <taxon>Bacteria</taxon>
        <taxon>Bacteria division WOR-3</taxon>
    </lineage>
</organism>
<protein>
    <submittedName>
        <fullName evidence="1">Uncharacterized protein</fullName>
    </submittedName>
</protein>
<dbReference type="AlphaFoldDB" id="A0A7V3PTC1"/>
<name>A0A7V3PTC1_UNCW3</name>
<sequence length="75" mass="8292">MVRCRVWKGVGKAVFGRVRAVLDRTLSGRVGMGVLGMEDNSVVTEVSVMVRRWVGKMVEGQVFKVMPVVAVRTEV</sequence>